<dbReference type="InParanoid" id="A0A165FIA9"/>
<evidence type="ECO:0000256" key="1">
    <source>
        <dbReference type="SAM" id="Coils"/>
    </source>
</evidence>
<accession>A0A165FIA9</accession>
<feature type="coiled-coil region" evidence="1">
    <location>
        <begin position="153"/>
        <end position="201"/>
    </location>
</feature>
<keyword evidence="4" id="KW-1185">Reference proteome</keyword>
<dbReference type="GeneID" id="63829298"/>
<name>A0A165FIA9_9APHY</name>
<dbReference type="AlphaFoldDB" id="A0A165FIA9"/>
<keyword evidence="2" id="KW-0812">Transmembrane</keyword>
<evidence type="ECO:0000313" key="3">
    <source>
        <dbReference type="EMBL" id="KZT09011.1"/>
    </source>
</evidence>
<evidence type="ECO:0000256" key="2">
    <source>
        <dbReference type="SAM" id="Phobius"/>
    </source>
</evidence>
<dbReference type="Proteomes" id="UP000076871">
    <property type="component" value="Unassembled WGS sequence"/>
</dbReference>
<protein>
    <submittedName>
        <fullName evidence="3">Uncharacterized protein</fullName>
    </submittedName>
</protein>
<dbReference type="OrthoDB" id="285793at2759"/>
<proteinExistence type="predicted"/>
<sequence length="291" mass="32681">MAYWVWHNADAWMRDCSRPFPSLKFHIGYPLFWFRGRLVPVKQTSHMSLPSAPPTPTTTEPSINESNFHLAILIGAGLGVAAVVMGIRARRMLGSRSARVGQVAVYYRARTPSPTECSRSPSIPPGRFRAVSLQVVQYPPPKPRDPEEVQDKYMRLKREIFELEEKYKEILMELKTSDEQNEKWRSEQALLLDQIAELECNPQVNPGAPIPAPLFSAHKHLVNNLRQAIDEVEHEDPDIDPLVLSRSESPVSPLDPSEDDFLPLSPARVSITAADAIIPAGFLVYSPRTIA</sequence>
<dbReference type="RefSeq" id="XP_040766751.1">
    <property type="nucleotide sequence ID" value="XM_040912270.1"/>
</dbReference>
<organism evidence="3 4">
    <name type="scientific">Laetiporus sulphureus 93-53</name>
    <dbReference type="NCBI Taxonomy" id="1314785"/>
    <lineage>
        <taxon>Eukaryota</taxon>
        <taxon>Fungi</taxon>
        <taxon>Dikarya</taxon>
        <taxon>Basidiomycota</taxon>
        <taxon>Agaricomycotina</taxon>
        <taxon>Agaricomycetes</taxon>
        <taxon>Polyporales</taxon>
        <taxon>Laetiporus</taxon>
    </lineage>
</organism>
<feature type="transmembrane region" description="Helical" evidence="2">
    <location>
        <begin position="68"/>
        <end position="87"/>
    </location>
</feature>
<dbReference type="EMBL" id="KV427613">
    <property type="protein sequence ID" value="KZT09011.1"/>
    <property type="molecule type" value="Genomic_DNA"/>
</dbReference>
<keyword evidence="2" id="KW-0472">Membrane</keyword>
<keyword evidence="2" id="KW-1133">Transmembrane helix</keyword>
<gene>
    <name evidence="3" type="ORF">LAESUDRAFT_757189</name>
</gene>
<keyword evidence="1" id="KW-0175">Coiled coil</keyword>
<evidence type="ECO:0000313" key="4">
    <source>
        <dbReference type="Proteomes" id="UP000076871"/>
    </source>
</evidence>
<reference evidence="3 4" key="1">
    <citation type="journal article" date="2016" name="Mol. Biol. Evol.">
        <title>Comparative Genomics of Early-Diverging Mushroom-Forming Fungi Provides Insights into the Origins of Lignocellulose Decay Capabilities.</title>
        <authorList>
            <person name="Nagy L.G."/>
            <person name="Riley R."/>
            <person name="Tritt A."/>
            <person name="Adam C."/>
            <person name="Daum C."/>
            <person name="Floudas D."/>
            <person name="Sun H."/>
            <person name="Yadav J.S."/>
            <person name="Pangilinan J."/>
            <person name="Larsson K.H."/>
            <person name="Matsuura K."/>
            <person name="Barry K."/>
            <person name="Labutti K."/>
            <person name="Kuo R."/>
            <person name="Ohm R.A."/>
            <person name="Bhattacharya S.S."/>
            <person name="Shirouzu T."/>
            <person name="Yoshinaga Y."/>
            <person name="Martin F.M."/>
            <person name="Grigoriev I.V."/>
            <person name="Hibbett D.S."/>
        </authorList>
    </citation>
    <scope>NUCLEOTIDE SEQUENCE [LARGE SCALE GENOMIC DNA]</scope>
    <source>
        <strain evidence="3 4">93-53</strain>
    </source>
</reference>